<comment type="caution">
    <text evidence="1">The sequence shown here is derived from an EMBL/GenBank/DDBJ whole genome shotgun (WGS) entry which is preliminary data.</text>
</comment>
<evidence type="ECO:0000313" key="1">
    <source>
        <dbReference type="EMBL" id="OIV38500.1"/>
    </source>
</evidence>
<dbReference type="AlphaFoldDB" id="A0A1J7CAF9"/>
<evidence type="ECO:0008006" key="3">
    <source>
        <dbReference type="Google" id="ProtNLM"/>
    </source>
</evidence>
<dbReference type="EMBL" id="MLCF01000020">
    <property type="protein sequence ID" value="OIV38500.1"/>
    <property type="molecule type" value="Genomic_DNA"/>
</dbReference>
<evidence type="ECO:0000313" key="2">
    <source>
        <dbReference type="Proteomes" id="UP000243342"/>
    </source>
</evidence>
<sequence>MGETDMAGVLDADPPALRDAASRLADLAASVAAAGRAFPGDAPLADAPATAAALAARIAEWRAWTTASAATLQHAADALAFAAEAWEATDTAVAGMLLRNLPSSESR</sequence>
<dbReference type="Proteomes" id="UP000243342">
    <property type="component" value="Unassembled WGS sequence"/>
</dbReference>
<gene>
    <name evidence="1" type="ORF">BIV57_05300</name>
</gene>
<keyword evidence="2" id="KW-1185">Reference proteome</keyword>
<name>A0A1J7CAF9_9ACTN</name>
<proteinExistence type="predicted"/>
<protein>
    <recommendedName>
        <fullName evidence="3">PE domain-containing protein</fullName>
    </recommendedName>
</protein>
<accession>A0A1J7CAF9</accession>
<dbReference type="RefSeq" id="WP_071655501.1">
    <property type="nucleotide sequence ID" value="NZ_MLCF01000020.1"/>
</dbReference>
<organism evidence="1 2">
    <name type="scientific">Mangrovactinospora gilvigrisea</name>
    <dbReference type="NCBI Taxonomy" id="1428644"/>
    <lineage>
        <taxon>Bacteria</taxon>
        <taxon>Bacillati</taxon>
        <taxon>Actinomycetota</taxon>
        <taxon>Actinomycetes</taxon>
        <taxon>Kitasatosporales</taxon>
        <taxon>Streptomycetaceae</taxon>
        <taxon>Mangrovactinospora</taxon>
    </lineage>
</organism>
<reference evidence="1 2" key="1">
    <citation type="submission" date="2016-10" db="EMBL/GenBank/DDBJ databases">
        <title>Genome sequence of Streptomyces gilvigriseus MUSC 26.</title>
        <authorList>
            <person name="Lee L.-H."/>
            <person name="Ser H.-L."/>
        </authorList>
    </citation>
    <scope>NUCLEOTIDE SEQUENCE [LARGE SCALE GENOMIC DNA]</scope>
    <source>
        <strain evidence="1 2">MUSC 26</strain>
    </source>
</reference>